<reference evidence="9" key="1">
    <citation type="journal article" date="2021" name="Proc. Natl. Acad. Sci. U.S.A.">
        <title>A Catalog of Tens of Thousands of Viruses from Human Metagenomes Reveals Hidden Associations with Chronic Diseases.</title>
        <authorList>
            <person name="Tisza M.J."/>
            <person name="Buck C.B."/>
        </authorList>
    </citation>
    <scope>NUCLEOTIDE SEQUENCE</scope>
    <source>
        <strain evidence="9">Ct7es18</strain>
    </source>
</reference>
<dbReference type="Pfam" id="PF13408">
    <property type="entry name" value="Zn_ribbon_recom"/>
    <property type="match status" value="1"/>
</dbReference>
<evidence type="ECO:0000256" key="6">
    <source>
        <dbReference type="PROSITE-ProRule" id="PRU10137"/>
    </source>
</evidence>
<dbReference type="PANTHER" id="PTHR30461:SF23">
    <property type="entry name" value="DNA RECOMBINASE-RELATED"/>
    <property type="match status" value="1"/>
</dbReference>
<dbReference type="CDD" id="cd00338">
    <property type="entry name" value="Ser_Recombinase"/>
    <property type="match status" value="1"/>
</dbReference>
<dbReference type="SMART" id="SM00857">
    <property type="entry name" value="Resolvase"/>
    <property type="match status" value="1"/>
</dbReference>
<feature type="active site" description="O-(5'-phospho-DNA)-serine intermediate" evidence="5 6">
    <location>
        <position position="15"/>
    </location>
</feature>
<dbReference type="PANTHER" id="PTHR30461">
    <property type="entry name" value="DNA-INVERTASE FROM LAMBDOID PROPHAGE"/>
    <property type="match status" value="1"/>
</dbReference>
<keyword evidence="4" id="KW-0233">DNA recombination</keyword>
<evidence type="ECO:0000259" key="7">
    <source>
        <dbReference type="PROSITE" id="PS51736"/>
    </source>
</evidence>
<evidence type="ECO:0000259" key="8">
    <source>
        <dbReference type="PROSITE" id="PS51737"/>
    </source>
</evidence>
<organism evidence="9">
    <name type="scientific">Siphoviridae sp. ct7es18</name>
    <dbReference type="NCBI Taxonomy" id="2826166"/>
    <lineage>
        <taxon>Viruses</taxon>
        <taxon>Duplodnaviria</taxon>
        <taxon>Heunggongvirae</taxon>
        <taxon>Uroviricota</taxon>
        <taxon>Caudoviricetes</taxon>
    </lineage>
</organism>
<dbReference type="Gene3D" id="3.40.50.1390">
    <property type="entry name" value="Resolvase, N-terminal catalytic domain"/>
    <property type="match status" value="1"/>
</dbReference>
<proteinExistence type="predicted"/>
<dbReference type="Gene3D" id="3.90.1750.20">
    <property type="entry name" value="Putative Large Serine Recombinase, Chain B, Domain 2"/>
    <property type="match status" value="1"/>
</dbReference>
<feature type="domain" description="Recombinase" evidence="8">
    <location>
        <begin position="165"/>
        <end position="260"/>
    </location>
</feature>
<dbReference type="SUPFAM" id="SSF53041">
    <property type="entry name" value="Resolvase-like"/>
    <property type="match status" value="1"/>
</dbReference>
<dbReference type="GO" id="GO:0015074">
    <property type="term" value="P:DNA integration"/>
    <property type="evidence" value="ECO:0007669"/>
    <property type="project" value="UniProtKB-KW"/>
</dbReference>
<dbReference type="InterPro" id="IPR038109">
    <property type="entry name" value="DNA_bind_recomb_sf"/>
</dbReference>
<evidence type="ECO:0000313" key="9">
    <source>
        <dbReference type="EMBL" id="DAD81550.1"/>
    </source>
</evidence>
<evidence type="ECO:0000256" key="3">
    <source>
        <dbReference type="ARBA" id="ARBA00023125"/>
    </source>
</evidence>
<dbReference type="PROSITE" id="PS00397">
    <property type="entry name" value="RECOMBINASES_1"/>
    <property type="match status" value="1"/>
</dbReference>
<dbReference type="InterPro" id="IPR011109">
    <property type="entry name" value="DNA_bind_recombinase_dom"/>
</dbReference>
<dbReference type="EMBL" id="BK014903">
    <property type="protein sequence ID" value="DAD81550.1"/>
    <property type="molecule type" value="Genomic_DNA"/>
</dbReference>
<evidence type="ECO:0000256" key="1">
    <source>
        <dbReference type="ARBA" id="ARBA00022908"/>
    </source>
</evidence>
<dbReference type="InterPro" id="IPR036162">
    <property type="entry name" value="Resolvase-like_N_sf"/>
</dbReference>
<dbReference type="PROSITE" id="PS51736">
    <property type="entry name" value="RECOMBINASES_3"/>
    <property type="match status" value="1"/>
</dbReference>
<dbReference type="GO" id="GO:0003677">
    <property type="term" value="F:DNA binding"/>
    <property type="evidence" value="ECO:0007669"/>
    <property type="project" value="UniProtKB-KW"/>
</dbReference>
<keyword evidence="3" id="KW-0238">DNA-binding</keyword>
<evidence type="ECO:0000256" key="2">
    <source>
        <dbReference type="ARBA" id="ARBA00023100"/>
    </source>
</evidence>
<evidence type="ECO:0000256" key="5">
    <source>
        <dbReference type="PIRSR" id="PIRSR606118-50"/>
    </source>
</evidence>
<accession>A0A8S5MH37</accession>
<dbReference type="InterPro" id="IPR025827">
    <property type="entry name" value="Zn_ribbon_recom_dom"/>
</dbReference>
<dbReference type="InterPro" id="IPR006118">
    <property type="entry name" value="Recombinase_CS"/>
</dbReference>
<protein>
    <submittedName>
        <fullName evidence="9">Integrase</fullName>
    </submittedName>
</protein>
<keyword evidence="2" id="KW-0230">DNA invertase</keyword>
<dbReference type="InterPro" id="IPR050639">
    <property type="entry name" value="SSR_resolvase"/>
</dbReference>
<evidence type="ECO:0000256" key="4">
    <source>
        <dbReference type="ARBA" id="ARBA00023172"/>
    </source>
</evidence>
<feature type="domain" description="Resolvase/invertase-type recombinase catalytic" evidence="7">
    <location>
        <begin position="7"/>
        <end position="157"/>
    </location>
</feature>
<sequence length="449" mass="52362">MSAPVVRAAGYIRVSTAEQALRGLSLEAQEAEIRRWAAEHHVRLENIYVDKGITARKQLHRRAAFMQMMQAVDAGQIDLILVMRLDRWFRNVYDYHKMMNEHLIPHGVNWCAVKEDYDTTTTNGRLMINLRLSIAEQECDTDADRIRDVQQNMVAKGRWPFGAAPLGYRIEEKRLVKDPHTQPQVEFFFRHMLANGSLRGALFAMNDRFGTSYEYRRAQDLSRKSVYYGVYGENQSFCPAYITLEEHQRIRSLAEKNVRVWSSPTAWPHLFSGLLICDDCHRRLNAQTIRRPSGVYTTYRCSHSTDNHGCANNRSISEKVIEEYLLNYVREDLAQYIVQMEVSQKKAAALPDNTAKIRAKQERVKTLFINNFIDLEEYKRRIQELEGQIIRRPPSEKTKDVSKLKQLLEDGALKMYPTLTREEKRAFWRGFLKELHIYRGTIQGPPIFL</sequence>
<keyword evidence="1" id="KW-0229">DNA integration</keyword>
<dbReference type="Pfam" id="PF00239">
    <property type="entry name" value="Resolvase"/>
    <property type="match status" value="1"/>
</dbReference>
<dbReference type="InterPro" id="IPR006119">
    <property type="entry name" value="Resolv_N"/>
</dbReference>
<dbReference type="PROSITE" id="PS51737">
    <property type="entry name" value="RECOMBINASE_DNA_BIND"/>
    <property type="match status" value="1"/>
</dbReference>
<name>A0A8S5MH37_9CAUD</name>
<dbReference type="GO" id="GO:0000150">
    <property type="term" value="F:DNA strand exchange activity"/>
    <property type="evidence" value="ECO:0007669"/>
    <property type="project" value="UniProtKB-KW"/>
</dbReference>